<dbReference type="AlphaFoldDB" id="A0A852Z013"/>
<dbReference type="Gene3D" id="1.25.40.10">
    <property type="entry name" value="Tetratricopeptide repeat domain"/>
    <property type="match status" value="2"/>
</dbReference>
<evidence type="ECO:0000313" key="4">
    <source>
        <dbReference type="Proteomes" id="UP000548304"/>
    </source>
</evidence>
<evidence type="ECO:0000313" key="3">
    <source>
        <dbReference type="EMBL" id="NYH78595.1"/>
    </source>
</evidence>
<protein>
    <recommendedName>
        <fullName evidence="2">CHAT domain-containing protein</fullName>
    </recommendedName>
</protein>
<comment type="caution">
    <text evidence="3">The sequence shown here is derived from an EMBL/GenBank/DDBJ whole genome shotgun (WGS) entry which is preliminary data.</text>
</comment>
<feature type="compositionally biased region" description="Polar residues" evidence="1">
    <location>
        <begin position="1"/>
        <end position="12"/>
    </location>
</feature>
<dbReference type="EMBL" id="JACBYW010000003">
    <property type="protein sequence ID" value="NYH78595.1"/>
    <property type="molecule type" value="Genomic_DNA"/>
</dbReference>
<evidence type="ECO:0000259" key="2">
    <source>
        <dbReference type="Pfam" id="PF12770"/>
    </source>
</evidence>
<feature type="domain" description="CHAT" evidence="2">
    <location>
        <begin position="810"/>
        <end position="1080"/>
    </location>
</feature>
<sequence>MDNQVHQQNQPFHGSDHSSGPPPEHSAGTGNSWFDNAEEAAPARPGQSDHSAPGGRPAAEGRQAAEEQTPEQRYADALAALNHMMATFDFKALSWVTEVLRATAGALPETDPSRPSVLNNLGSAAQLAHLASGDLAHLEDAVTYYRSAADSARRDDPDAVLYLCNLALARTDCANRKGSVEQAADAVQAARRAAERLDRIPATGGGAGDGGRHRTTALVRLGNALKSHARLASDNDSDDESVDVFRAALRETVGGDGGQRGGDPELLISLGTALLRRHERNAEPSDLDEGIKYLNNGVESLPDGPHRNSMLLRFAEALRLRYRQRGDLTDLQSAIDELFGMLDALDPGNPLLGKLVWNLASATVEHLDSSGEHGNLYRALRAISPKMRDLAGDDPNRAVALAGYGALARRHYLHGGNTAALDTAVAAGEAAAEAEAPDAKQCAVLNSLASTLITRFERANEQEDLDRATRTAQQALNASEARTAPQYTAYAQLGVVAVHRHRISGQNEDLETAIEMFDRALIAMPDSAPERVSVSTHLGRALQTLYRRTGRRKLYRWARRTLTEAAGLSTGPADQRLRAANLCGRLAAHAHRWSEALESFALAVELLPLVAQGKRAVATPGVQRRWAHVTADAAACALEVGKPERAVELLEHGRAALFSELLPGSGELGRLNHSHPELATDAVRLRRLLDRPNEEPILGGPDIVEDVERRRWLAETWDDLLNEIHAEPGHEQTMAPLPFSRLAEATDQGAVVLINLSKYRSDAIVVFGGRALVVGLPSASPELVEKHAETILGAAQQGQRTAENENALSETLDWLWRNVTRPVLDRMGYTRTPAQGVRWPRLWWSPQGAAAFLPLHAATSEEGDSTLDRVVSSYTPGLRTLLDTEQREEYDNGPGLIVGPPDQHAPEHPTRIPARHWPSAPVLSSGEHTAEDVLAALEQHHWLHVCEPSTQNAAQPAASLVLDREDRERSLSLLDLGQHDFGNARFACLARCRTRETPSAATFTLADAFAFIGFAHVVGTLWAVHRGASEDVISALYAEISQDGKFNATWTPTVLNALVRRLRRRYPDTPTLWAGYIHTGG</sequence>
<gene>
    <name evidence="3" type="ORF">FHR84_001920</name>
</gene>
<proteinExistence type="predicted"/>
<dbReference type="Pfam" id="PF12770">
    <property type="entry name" value="CHAT"/>
    <property type="match status" value="1"/>
</dbReference>
<dbReference type="RefSeq" id="WP_179535081.1">
    <property type="nucleotide sequence ID" value="NZ_JACBYW010000003.1"/>
</dbReference>
<feature type="region of interest" description="Disordered" evidence="1">
    <location>
        <begin position="1"/>
        <end position="70"/>
    </location>
</feature>
<keyword evidence="4" id="KW-1185">Reference proteome</keyword>
<dbReference type="Proteomes" id="UP000548304">
    <property type="component" value="Unassembled WGS sequence"/>
</dbReference>
<accession>A0A852Z013</accession>
<dbReference type="InterPro" id="IPR024983">
    <property type="entry name" value="CHAT_dom"/>
</dbReference>
<organism evidence="3 4">
    <name type="scientific">Actinopolyspora biskrensis</name>
    <dbReference type="NCBI Taxonomy" id="1470178"/>
    <lineage>
        <taxon>Bacteria</taxon>
        <taxon>Bacillati</taxon>
        <taxon>Actinomycetota</taxon>
        <taxon>Actinomycetes</taxon>
        <taxon>Actinopolysporales</taxon>
        <taxon>Actinopolysporaceae</taxon>
        <taxon>Actinopolyspora</taxon>
    </lineage>
</organism>
<name>A0A852Z013_9ACTN</name>
<dbReference type="InterPro" id="IPR011990">
    <property type="entry name" value="TPR-like_helical_dom_sf"/>
</dbReference>
<evidence type="ECO:0000256" key="1">
    <source>
        <dbReference type="SAM" id="MobiDB-lite"/>
    </source>
</evidence>
<reference evidence="3 4" key="1">
    <citation type="submission" date="2020-07" db="EMBL/GenBank/DDBJ databases">
        <title>Genomic Encyclopedia of Type Strains, Phase III (KMG-III): the genomes of soil and plant-associated and newly described type strains.</title>
        <authorList>
            <person name="Whitman W."/>
        </authorList>
    </citation>
    <scope>NUCLEOTIDE SEQUENCE [LARGE SCALE GENOMIC DNA]</scope>
    <source>
        <strain evidence="3 4">CECT 8576</strain>
    </source>
</reference>